<accession>A0A9P0BM87</accession>
<dbReference type="Proteomes" id="UP001154114">
    <property type="component" value="Chromosome 2"/>
</dbReference>
<sequence>MDEDPYYSLQAKRSYLVNGRSDNCNKSKTNIAGQHECSSATNYYRKRDVHAHQSVRSLGEYYKKYEHDEVPVKDSNYKDLTSIGDKGSLTNSQLDKLEMKIFQNMSQELQTEENSHSSLDSNIKFFRTTVQEIFDNFYASMREFELYKKRFHEILAKNKEDAVADMEDFIKDMIQHIMSSETSLSESKKSNDNASLSQKQQDKETNISNKDDESSLATKTGSGIDNMNPVVEAYKNDNYLTDSTVEDNASKSKGPSTKDEIFNIILLNGDPCVQIKMTDRCLLSAINIKESAANDSFGKHVASADNIKRLKAKKKEIEEYVQQQQVVSLPDRDIPVKVSYAKKNIHLDEDFNSDRETEKSFIAKICNFLCKKFRKTS</sequence>
<feature type="compositionally biased region" description="Polar residues" evidence="1">
    <location>
        <begin position="215"/>
        <end position="225"/>
    </location>
</feature>
<organism evidence="2 3">
    <name type="scientific">Chrysodeixis includens</name>
    <name type="common">Soybean looper</name>
    <name type="synonym">Pseudoplusia includens</name>
    <dbReference type="NCBI Taxonomy" id="689277"/>
    <lineage>
        <taxon>Eukaryota</taxon>
        <taxon>Metazoa</taxon>
        <taxon>Ecdysozoa</taxon>
        <taxon>Arthropoda</taxon>
        <taxon>Hexapoda</taxon>
        <taxon>Insecta</taxon>
        <taxon>Pterygota</taxon>
        <taxon>Neoptera</taxon>
        <taxon>Endopterygota</taxon>
        <taxon>Lepidoptera</taxon>
        <taxon>Glossata</taxon>
        <taxon>Ditrysia</taxon>
        <taxon>Noctuoidea</taxon>
        <taxon>Noctuidae</taxon>
        <taxon>Plusiinae</taxon>
        <taxon>Chrysodeixis</taxon>
    </lineage>
</organism>
<reference evidence="2" key="1">
    <citation type="submission" date="2021-12" db="EMBL/GenBank/DDBJ databases">
        <authorList>
            <person name="King R."/>
        </authorList>
    </citation>
    <scope>NUCLEOTIDE SEQUENCE</scope>
</reference>
<dbReference type="EMBL" id="LR824005">
    <property type="protein sequence ID" value="CAH0592781.1"/>
    <property type="molecule type" value="Genomic_DNA"/>
</dbReference>
<keyword evidence="3" id="KW-1185">Reference proteome</keyword>
<gene>
    <name evidence="2" type="ORF">CINC_LOCUS5926</name>
</gene>
<dbReference type="OrthoDB" id="7467136at2759"/>
<dbReference type="AlphaFoldDB" id="A0A9P0BM87"/>
<evidence type="ECO:0000313" key="2">
    <source>
        <dbReference type="EMBL" id="CAH0592781.1"/>
    </source>
</evidence>
<proteinExistence type="predicted"/>
<evidence type="ECO:0000313" key="3">
    <source>
        <dbReference type="Proteomes" id="UP001154114"/>
    </source>
</evidence>
<name>A0A9P0BM87_CHRIL</name>
<evidence type="ECO:0000256" key="1">
    <source>
        <dbReference type="SAM" id="MobiDB-lite"/>
    </source>
</evidence>
<feature type="region of interest" description="Disordered" evidence="1">
    <location>
        <begin position="181"/>
        <end position="228"/>
    </location>
</feature>
<feature type="compositionally biased region" description="Basic and acidic residues" evidence="1">
    <location>
        <begin position="200"/>
        <end position="213"/>
    </location>
</feature>
<protein>
    <submittedName>
        <fullName evidence="2">Uncharacterized protein</fullName>
    </submittedName>
</protein>